<dbReference type="RefSeq" id="WP_113894967.1">
    <property type="nucleotide sequence ID" value="NZ_JANJGA010000015.1"/>
</dbReference>
<evidence type="ECO:0000313" key="3">
    <source>
        <dbReference type="Proteomes" id="UP000252669"/>
    </source>
</evidence>
<dbReference type="Proteomes" id="UP000252669">
    <property type="component" value="Unassembled WGS sequence"/>
</dbReference>
<gene>
    <name evidence="2" type="ORF">CRU91_09350</name>
</gene>
<protein>
    <submittedName>
        <fullName evidence="2">Uncharacterized protein</fullName>
    </submittedName>
</protein>
<sequence length="165" mass="19217">MNNKLNPLKTKHDLTLVIDDVSYKFTYKPVNIQTQSELDDFKNKNSLEYEKIDEKRAELKDLKEMKALNEEIVKDVNLIDKAKIFFEQKELLKKISALEKELKELEKDIKNIDDVVEEYYQKQFELCVIGDGKVALQNAIEDAGISYAVINVYLQEALKEAVEKK</sequence>
<evidence type="ECO:0000256" key="1">
    <source>
        <dbReference type="SAM" id="Coils"/>
    </source>
</evidence>
<feature type="coiled-coil region" evidence="1">
    <location>
        <begin position="45"/>
        <end position="122"/>
    </location>
</feature>
<evidence type="ECO:0000313" key="2">
    <source>
        <dbReference type="EMBL" id="RBQ28416.1"/>
    </source>
</evidence>
<organism evidence="2 3">
    <name type="scientific">Aliarcobacter vitoriensis</name>
    <dbReference type="NCBI Taxonomy" id="2011099"/>
    <lineage>
        <taxon>Bacteria</taxon>
        <taxon>Pseudomonadati</taxon>
        <taxon>Campylobacterota</taxon>
        <taxon>Epsilonproteobacteria</taxon>
        <taxon>Campylobacterales</taxon>
        <taxon>Arcobacteraceae</taxon>
        <taxon>Aliarcobacter</taxon>
    </lineage>
</organism>
<reference evidence="2 3" key="1">
    <citation type="submission" date="2017-10" db="EMBL/GenBank/DDBJ databases">
        <title>Genomics of the genus Arcobacter.</title>
        <authorList>
            <person name="Perez-Cataluna A."/>
            <person name="Figueras M.J."/>
        </authorList>
    </citation>
    <scope>NUCLEOTIDE SEQUENCE [LARGE SCALE GENOMIC DNA]</scope>
    <source>
        <strain evidence="2 3">CECT 9230</strain>
    </source>
</reference>
<accession>A0A366MQ70</accession>
<comment type="caution">
    <text evidence="2">The sequence shown here is derived from an EMBL/GenBank/DDBJ whole genome shotgun (WGS) entry which is preliminary data.</text>
</comment>
<dbReference type="AlphaFoldDB" id="A0A366MQ70"/>
<proteinExistence type="predicted"/>
<dbReference type="EMBL" id="PDKB01000016">
    <property type="protein sequence ID" value="RBQ28416.1"/>
    <property type="molecule type" value="Genomic_DNA"/>
</dbReference>
<dbReference type="OrthoDB" id="9980477at2"/>
<keyword evidence="1" id="KW-0175">Coiled coil</keyword>
<keyword evidence="3" id="KW-1185">Reference proteome</keyword>
<name>A0A366MQ70_9BACT</name>